<comment type="caution">
    <text evidence="2">The sequence shown here is derived from an EMBL/GenBank/DDBJ whole genome shotgun (WGS) entry which is preliminary data.</text>
</comment>
<dbReference type="Proteomes" id="UP001174208">
    <property type="component" value="Unassembled WGS sequence"/>
</dbReference>
<protein>
    <submittedName>
        <fullName evidence="2">SGNH/GDSL hydrolase family protein</fullName>
        <ecNumber evidence="2">3.1.-.-</ecNumber>
    </submittedName>
</protein>
<evidence type="ECO:0000259" key="1">
    <source>
        <dbReference type="Pfam" id="PF13472"/>
    </source>
</evidence>
<dbReference type="EMBL" id="JAROCF010000001">
    <property type="protein sequence ID" value="MDN4616348.1"/>
    <property type="molecule type" value="Genomic_DNA"/>
</dbReference>
<dbReference type="RefSeq" id="WP_301209529.1">
    <property type="nucleotide sequence ID" value="NZ_JAROCF010000001.1"/>
</dbReference>
<feature type="domain" description="SGNH hydrolase-type esterase" evidence="1">
    <location>
        <begin position="3"/>
        <end position="247"/>
    </location>
</feature>
<organism evidence="2 3">
    <name type="scientific">Leifsonia williamsii</name>
    <dbReference type="NCBI Taxonomy" id="3035919"/>
    <lineage>
        <taxon>Bacteria</taxon>
        <taxon>Bacillati</taxon>
        <taxon>Actinomycetota</taxon>
        <taxon>Actinomycetes</taxon>
        <taxon>Micrococcales</taxon>
        <taxon>Microbacteriaceae</taxon>
        <taxon>Leifsonia</taxon>
    </lineage>
</organism>
<evidence type="ECO:0000313" key="2">
    <source>
        <dbReference type="EMBL" id="MDN4616348.1"/>
    </source>
</evidence>
<keyword evidence="2" id="KW-0378">Hydrolase</keyword>
<name>A0ABT8KH82_9MICO</name>
<dbReference type="InterPro" id="IPR037460">
    <property type="entry name" value="SEST-like"/>
</dbReference>
<keyword evidence="3" id="KW-1185">Reference proteome</keyword>
<gene>
    <name evidence="2" type="ORF">P5G50_18010</name>
</gene>
<sequence>MVALGSSFAAGAGITPIIDRKANRSAGNYPHLVAASIGAKLTDVTVSGATTKTILREPQRLGLRRLPPQMQSFAPDADVVTLTAGGNDLRYLGTLVSVAYGSWLEARPATRVLGRRLRAAAVASPPTQREVDAAAAGLVSIVEAIRERARSARILLVNYLTVVGPATAPSRAAPFTADELASFRRIADQLKQAFVIAESATDAELVDVAAISETHGLGSQDPWVQGFAPRSAREAALFHPTPAGMRAVASAVVDHFHSRP</sequence>
<dbReference type="InterPro" id="IPR013830">
    <property type="entry name" value="SGNH_hydro"/>
</dbReference>
<evidence type="ECO:0000313" key="3">
    <source>
        <dbReference type="Proteomes" id="UP001174208"/>
    </source>
</evidence>
<dbReference type="EC" id="3.1.-.-" evidence="2"/>
<proteinExistence type="predicted"/>
<dbReference type="PANTHER" id="PTHR37981">
    <property type="entry name" value="LIPASE 2"/>
    <property type="match status" value="1"/>
</dbReference>
<dbReference type="SUPFAM" id="SSF52266">
    <property type="entry name" value="SGNH hydrolase"/>
    <property type="match status" value="1"/>
</dbReference>
<dbReference type="Pfam" id="PF13472">
    <property type="entry name" value="Lipase_GDSL_2"/>
    <property type="match status" value="1"/>
</dbReference>
<accession>A0ABT8KH82</accession>
<dbReference type="Gene3D" id="3.40.50.1110">
    <property type="entry name" value="SGNH hydrolase"/>
    <property type="match status" value="1"/>
</dbReference>
<reference evidence="2" key="1">
    <citation type="submission" date="2023-06" db="EMBL/GenBank/DDBJ databases">
        <title>MT1 and MT2 Draft Genomes of Novel Species.</title>
        <authorList>
            <person name="Venkateswaran K."/>
        </authorList>
    </citation>
    <scope>NUCLEOTIDE SEQUENCE</scope>
    <source>
        <strain evidence="2">F6_8S_P_1B</strain>
    </source>
</reference>
<dbReference type="GO" id="GO:0016787">
    <property type="term" value="F:hydrolase activity"/>
    <property type="evidence" value="ECO:0007669"/>
    <property type="project" value="UniProtKB-KW"/>
</dbReference>
<dbReference type="PANTHER" id="PTHR37981:SF1">
    <property type="entry name" value="SGNH HYDROLASE-TYPE ESTERASE DOMAIN-CONTAINING PROTEIN"/>
    <property type="match status" value="1"/>
</dbReference>
<dbReference type="InterPro" id="IPR036514">
    <property type="entry name" value="SGNH_hydro_sf"/>
</dbReference>
<dbReference type="CDD" id="cd01823">
    <property type="entry name" value="SEST_like"/>
    <property type="match status" value="1"/>
</dbReference>